<keyword evidence="2" id="KW-1003">Cell membrane</keyword>
<feature type="transmembrane region" description="Helical" evidence="6">
    <location>
        <begin position="198"/>
        <end position="221"/>
    </location>
</feature>
<feature type="transmembrane region" description="Helical" evidence="6">
    <location>
        <begin position="82"/>
        <end position="102"/>
    </location>
</feature>
<dbReference type="Proteomes" id="UP000007032">
    <property type="component" value="Chromosome"/>
</dbReference>
<feature type="transmembrane region" description="Helical" evidence="6">
    <location>
        <begin position="256"/>
        <end position="275"/>
    </location>
</feature>
<evidence type="ECO:0000256" key="1">
    <source>
        <dbReference type="ARBA" id="ARBA00004651"/>
    </source>
</evidence>
<comment type="subcellular location">
    <subcellularLocation>
        <location evidence="1">Cell membrane</location>
        <topology evidence="1">Multi-pass membrane protein</topology>
    </subcellularLocation>
</comment>
<name>C5ZX68_9HELI</name>
<feature type="transmembrane region" description="Helical" evidence="6">
    <location>
        <begin position="233"/>
        <end position="250"/>
    </location>
</feature>
<sequence>MAFWGSSWACGKILVQYASADIVAFWRFFFALVASIPLIILLKVPMRINTENFKFLLIAACLNGIYSILFFMGLNYGSAGKGGVLVTTLIPIFAYLLAYFFSHKENKSIKANEILGLGIGIISGICLLDLGSFQELFGKFNTFFLLCALNWAILTLVCQKIRIHPLAINFYITFLSLLFYSPLFLFKPQIIEVFHYDMQFWVMIFVVAVLSTAIGTSIYYMGIAKLGATKASSYQLLVPAMALGSSYLILGEIPSLLTIFGGILAIFATYLINIYKPKEIG</sequence>
<reference evidence="8 9" key="1">
    <citation type="journal article" date="2009" name="J. Bacteriol.">
        <title>Genome sequence of the emerging pathogen Helicobacter canadensis.</title>
        <authorList>
            <person name="Loman N.J."/>
            <person name="Snyder L.A."/>
            <person name="Linton J.D."/>
            <person name="Langdon R."/>
            <person name="Lawson A.J."/>
            <person name="Weinstock G.M."/>
            <person name="Wren B.W."/>
            <person name="Pallen M.J."/>
        </authorList>
    </citation>
    <scope>NUCLEOTIDE SEQUENCE [LARGE SCALE GENOMIC DNA]</scope>
    <source>
        <strain evidence="8 9">MIT 98-5491</strain>
    </source>
</reference>
<accession>C5ZX68</accession>
<evidence type="ECO:0000256" key="6">
    <source>
        <dbReference type="SAM" id="Phobius"/>
    </source>
</evidence>
<feature type="transmembrane region" description="Helical" evidence="6">
    <location>
        <begin position="140"/>
        <end position="159"/>
    </location>
</feature>
<dbReference type="InterPro" id="IPR037185">
    <property type="entry name" value="EmrE-like"/>
</dbReference>
<evidence type="ECO:0000256" key="5">
    <source>
        <dbReference type="ARBA" id="ARBA00023136"/>
    </source>
</evidence>
<feature type="transmembrane region" description="Helical" evidence="6">
    <location>
        <begin position="56"/>
        <end position="76"/>
    </location>
</feature>
<feature type="domain" description="EamA" evidence="7">
    <location>
        <begin position="2"/>
        <end position="123"/>
    </location>
</feature>
<dbReference type="SUPFAM" id="SSF103481">
    <property type="entry name" value="Multidrug resistance efflux transporter EmrE"/>
    <property type="match status" value="2"/>
</dbReference>
<keyword evidence="3 6" id="KW-0812">Transmembrane</keyword>
<feature type="domain" description="EamA" evidence="7">
    <location>
        <begin position="143"/>
        <end position="273"/>
    </location>
</feature>
<keyword evidence="5 6" id="KW-0472">Membrane</keyword>
<dbReference type="EMBL" id="CM000776">
    <property type="protein sequence ID" value="EES89736.1"/>
    <property type="molecule type" value="Genomic_DNA"/>
</dbReference>
<feature type="transmembrane region" description="Helical" evidence="6">
    <location>
        <begin position="166"/>
        <end position="186"/>
    </location>
</feature>
<organism evidence="8 9">
    <name type="scientific">Helicobacter canadensis MIT 98-5491</name>
    <dbReference type="NCBI Taxonomy" id="537970"/>
    <lineage>
        <taxon>Bacteria</taxon>
        <taxon>Pseudomonadati</taxon>
        <taxon>Campylobacterota</taxon>
        <taxon>Epsilonproteobacteria</taxon>
        <taxon>Campylobacterales</taxon>
        <taxon>Helicobacteraceae</taxon>
        <taxon>Helicobacter</taxon>
    </lineage>
</organism>
<feature type="transmembrane region" description="Helical" evidence="6">
    <location>
        <begin position="114"/>
        <end position="134"/>
    </location>
</feature>
<evidence type="ECO:0000259" key="7">
    <source>
        <dbReference type="Pfam" id="PF00892"/>
    </source>
</evidence>
<keyword evidence="9" id="KW-1185">Reference proteome</keyword>
<evidence type="ECO:0000256" key="4">
    <source>
        <dbReference type="ARBA" id="ARBA00022989"/>
    </source>
</evidence>
<dbReference type="HOGENOM" id="CLU_033863_4_2_7"/>
<dbReference type="PANTHER" id="PTHR32322">
    <property type="entry name" value="INNER MEMBRANE TRANSPORTER"/>
    <property type="match status" value="1"/>
</dbReference>
<dbReference type="STRING" id="537970.HCAN_1023"/>
<dbReference type="InterPro" id="IPR000620">
    <property type="entry name" value="EamA_dom"/>
</dbReference>
<dbReference type="PANTHER" id="PTHR32322:SF18">
    <property type="entry name" value="S-ADENOSYLMETHIONINE_S-ADENOSYLHOMOCYSTEINE TRANSPORTER"/>
    <property type="match status" value="1"/>
</dbReference>
<dbReference type="Pfam" id="PF00892">
    <property type="entry name" value="EamA"/>
    <property type="match status" value="2"/>
</dbReference>
<evidence type="ECO:0000256" key="2">
    <source>
        <dbReference type="ARBA" id="ARBA00022475"/>
    </source>
</evidence>
<dbReference type="AlphaFoldDB" id="C5ZX68"/>
<evidence type="ECO:0000256" key="3">
    <source>
        <dbReference type="ARBA" id="ARBA00022692"/>
    </source>
</evidence>
<dbReference type="GO" id="GO:0005886">
    <property type="term" value="C:plasma membrane"/>
    <property type="evidence" value="ECO:0007669"/>
    <property type="project" value="UniProtKB-SubCell"/>
</dbReference>
<evidence type="ECO:0000313" key="8">
    <source>
        <dbReference type="EMBL" id="EES89736.1"/>
    </source>
</evidence>
<dbReference type="eggNOG" id="COG0697">
    <property type="taxonomic scope" value="Bacteria"/>
</dbReference>
<evidence type="ECO:0000313" key="9">
    <source>
        <dbReference type="Proteomes" id="UP000007032"/>
    </source>
</evidence>
<feature type="transmembrane region" description="Helical" evidence="6">
    <location>
        <begin position="24"/>
        <end position="44"/>
    </location>
</feature>
<protein>
    <recommendedName>
        <fullName evidence="7">EamA domain-containing protein</fullName>
    </recommendedName>
</protein>
<dbReference type="InterPro" id="IPR050638">
    <property type="entry name" value="AA-Vitamin_Transporters"/>
</dbReference>
<keyword evidence="4 6" id="KW-1133">Transmembrane helix</keyword>
<proteinExistence type="predicted"/>
<gene>
    <name evidence="8" type="ORF">HCAN_1023</name>
</gene>